<protein>
    <submittedName>
        <fullName evidence="5">Transcriptional regulator, DeoR family</fullName>
    </submittedName>
</protein>
<dbReference type="Gene3D" id="3.40.50.1360">
    <property type="match status" value="1"/>
</dbReference>
<proteinExistence type="predicted"/>
<dbReference type="SUPFAM" id="SSF100950">
    <property type="entry name" value="NagB/RpiA/CoA transferase-like"/>
    <property type="match status" value="1"/>
</dbReference>
<keyword evidence="2" id="KW-0238">DNA-binding</keyword>
<dbReference type="Pfam" id="PF00455">
    <property type="entry name" value="DeoRC"/>
    <property type="match status" value="1"/>
</dbReference>
<dbReference type="AlphaFoldDB" id="A0A1M5SW74"/>
<dbReference type="SMART" id="SM01134">
    <property type="entry name" value="DeoRC"/>
    <property type="match status" value="1"/>
</dbReference>
<dbReference type="InterPro" id="IPR036390">
    <property type="entry name" value="WH_DNA-bd_sf"/>
</dbReference>
<evidence type="ECO:0000256" key="2">
    <source>
        <dbReference type="ARBA" id="ARBA00023125"/>
    </source>
</evidence>
<dbReference type="InterPro" id="IPR050313">
    <property type="entry name" value="Carb_Metab_HTH_regulators"/>
</dbReference>
<dbReference type="InterPro" id="IPR014036">
    <property type="entry name" value="DeoR-like_C"/>
</dbReference>
<dbReference type="PANTHER" id="PTHR30363:SF44">
    <property type="entry name" value="AGA OPERON TRANSCRIPTIONAL REPRESSOR-RELATED"/>
    <property type="match status" value="1"/>
</dbReference>
<dbReference type="OrthoDB" id="9797223at2"/>
<evidence type="ECO:0000256" key="3">
    <source>
        <dbReference type="ARBA" id="ARBA00023163"/>
    </source>
</evidence>
<dbReference type="SMART" id="SM00420">
    <property type="entry name" value="HTH_DEOR"/>
    <property type="match status" value="1"/>
</dbReference>
<dbReference type="Pfam" id="PF08220">
    <property type="entry name" value="HTH_DeoR"/>
    <property type="match status" value="1"/>
</dbReference>
<dbReference type="PROSITE" id="PS00894">
    <property type="entry name" value="HTH_DEOR_1"/>
    <property type="match status" value="1"/>
</dbReference>
<reference evidence="5 6" key="1">
    <citation type="submission" date="2016-11" db="EMBL/GenBank/DDBJ databases">
        <authorList>
            <person name="Jaros S."/>
            <person name="Januszkiewicz K."/>
            <person name="Wedrychowicz H."/>
        </authorList>
    </citation>
    <scope>NUCLEOTIDE SEQUENCE [LARGE SCALE GENOMIC DNA]</scope>
    <source>
        <strain evidence="5 6">DSM 8605</strain>
    </source>
</reference>
<dbReference type="InterPro" id="IPR036388">
    <property type="entry name" value="WH-like_DNA-bd_sf"/>
</dbReference>
<accession>A0A1M5SW74</accession>
<gene>
    <name evidence="5" type="ORF">SAMN02745207_01072</name>
</gene>
<keyword evidence="3" id="KW-0804">Transcription</keyword>
<dbReference type="PANTHER" id="PTHR30363">
    <property type="entry name" value="HTH-TYPE TRANSCRIPTIONAL REGULATOR SRLR-RELATED"/>
    <property type="match status" value="1"/>
</dbReference>
<evidence type="ECO:0000313" key="5">
    <source>
        <dbReference type="EMBL" id="SHH42754.1"/>
    </source>
</evidence>
<dbReference type="PROSITE" id="PS51000">
    <property type="entry name" value="HTH_DEOR_2"/>
    <property type="match status" value="1"/>
</dbReference>
<dbReference type="InterPro" id="IPR018356">
    <property type="entry name" value="Tscrpt_reg_HTH_DeoR_CS"/>
</dbReference>
<name>A0A1M5SW74_9CLOT</name>
<dbReference type="Proteomes" id="UP000184447">
    <property type="component" value="Unassembled WGS sequence"/>
</dbReference>
<keyword evidence="1" id="KW-0805">Transcription regulation</keyword>
<evidence type="ECO:0000313" key="6">
    <source>
        <dbReference type="Proteomes" id="UP000184447"/>
    </source>
</evidence>
<dbReference type="PRINTS" id="PR00037">
    <property type="entry name" value="HTHLACR"/>
</dbReference>
<dbReference type="InterPro" id="IPR001034">
    <property type="entry name" value="DeoR_HTH"/>
</dbReference>
<keyword evidence="6" id="KW-1185">Reference proteome</keyword>
<dbReference type="EMBL" id="FQXM01000005">
    <property type="protein sequence ID" value="SHH42754.1"/>
    <property type="molecule type" value="Genomic_DNA"/>
</dbReference>
<evidence type="ECO:0000259" key="4">
    <source>
        <dbReference type="PROSITE" id="PS51000"/>
    </source>
</evidence>
<evidence type="ECO:0000256" key="1">
    <source>
        <dbReference type="ARBA" id="ARBA00023015"/>
    </source>
</evidence>
<dbReference type="GO" id="GO:0003700">
    <property type="term" value="F:DNA-binding transcription factor activity"/>
    <property type="evidence" value="ECO:0007669"/>
    <property type="project" value="InterPro"/>
</dbReference>
<sequence length="256" mass="28981">MFAIERRQRIKDILVKEKRIDVCNLSENFQVSEVTVRRDLDKLEQEGFLIKTYGGAVLNEEHSTPIAYTDNLETPEEEKKLIAKIGAQMINEGDAVFLGPGSTILEIVKLIKHNRMTVVTNDLLVALELKDCNETKVVVTGGDLIQSSSILVGQIAQKLIQDIYLNKVFISVKGVDLDSGYTVDSYEEAMLIKQILSITKEVIIVADYTKFNKTAFARLGSFNIAKKVISNKQIPSEYKKFFFENNIKLYTTYELE</sequence>
<dbReference type="RefSeq" id="WP_073337406.1">
    <property type="nucleotide sequence ID" value="NZ_FQXM01000005.1"/>
</dbReference>
<organism evidence="5 6">
    <name type="scientific">Clostridium grantii DSM 8605</name>
    <dbReference type="NCBI Taxonomy" id="1121316"/>
    <lineage>
        <taxon>Bacteria</taxon>
        <taxon>Bacillati</taxon>
        <taxon>Bacillota</taxon>
        <taxon>Clostridia</taxon>
        <taxon>Eubacteriales</taxon>
        <taxon>Clostridiaceae</taxon>
        <taxon>Clostridium</taxon>
    </lineage>
</organism>
<dbReference type="STRING" id="1121316.SAMN02745207_01072"/>
<dbReference type="Gene3D" id="1.10.10.10">
    <property type="entry name" value="Winged helix-like DNA-binding domain superfamily/Winged helix DNA-binding domain"/>
    <property type="match status" value="1"/>
</dbReference>
<dbReference type="InterPro" id="IPR037171">
    <property type="entry name" value="NagB/RpiA_transferase-like"/>
</dbReference>
<dbReference type="SUPFAM" id="SSF46785">
    <property type="entry name" value="Winged helix' DNA-binding domain"/>
    <property type="match status" value="1"/>
</dbReference>
<dbReference type="GO" id="GO:0003677">
    <property type="term" value="F:DNA binding"/>
    <property type="evidence" value="ECO:0007669"/>
    <property type="project" value="UniProtKB-KW"/>
</dbReference>
<feature type="domain" description="HTH deoR-type" evidence="4">
    <location>
        <begin position="3"/>
        <end position="58"/>
    </location>
</feature>